<gene>
    <name evidence="1" type="ORF">L9F63_020003</name>
</gene>
<proteinExistence type="predicted"/>
<sequence length="78" mass="9199">CFNISWILYSRADSFIIKMQAKNTADFKAEAKLSNKLRERHKLLWSLFRADYSVSLQSSKLYTEKCNLLEQVVLNHML</sequence>
<organism evidence="1 2">
    <name type="scientific">Diploptera punctata</name>
    <name type="common">Pacific beetle cockroach</name>
    <dbReference type="NCBI Taxonomy" id="6984"/>
    <lineage>
        <taxon>Eukaryota</taxon>
        <taxon>Metazoa</taxon>
        <taxon>Ecdysozoa</taxon>
        <taxon>Arthropoda</taxon>
        <taxon>Hexapoda</taxon>
        <taxon>Insecta</taxon>
        <taxon>Pterygota</taxon>
        <taxon>Neoptera</taxon>
        <taxon>Polyneoptera</taxon>
        <taxon>Dictyoptera</taxon>
        <taxon>Blattodea</taxon>
        <taxon>Blaberoidea</taxon>
        <taxon>Blaberidae</taxon>
        <taxon>Diplopterinae</taxon>
        <taxon>Diploptera</taxon>
    </lineage>
</organism>
<dbReference type="EMBL" id="JASPKZ010007170">
    <property type="protein sequence ID" value="KAJ9586358.1"/>
    <property type="molecule type" value="Genomic_DNA"/>
</dbReference>
<evidence type="ECO:0000313" key="2">
    <source>
        <dbReference type="Proteomes" id="UP001233999"/>
    </source>
</evidence>
<protein>
    <submittedName>
        <fullName evidence="1">Uncharacterized protein</fullName>
    </submittedName>
</protein>
<reference evidence="1" key="2">
    <citation type="submission" date="2023-05" db="EMBL/GenBank/DDBJ databases">
        <authorList>
            <person name="Fouks B."/>
        </authorList>
    </citation>
    <scope>NUCLEOTIDE SEQUENCE</scope>
    <source>
        <strain evidence="1">Stay&amp;Tobe</strain>
        <tissue evidence="1">Testes</tissue>
    </source>
</reference>
<dbReference type="AlphaFoldDB" id="A0AAD7ZUZ7"/>
<feature type="non-terminal residue" evidence="1">
    <location>
        <position position="1"/>
    </location>
</feature>
<keyword evidence="2" id="KW-1185">Reference proteome</keyword>
<comment type="caution">
    <text evidence="1">The sequence shown here is derived from an EMBL/GenBank/DDBJ whole genome shotgun (WGS) entry which is preliminary data.</text>
</comment>
<evidence type="ECO:0000313" key="1">
    <source>
        <dbReference type="EMBL" id="KAJ9586358.1"/>
    </source>
</evidence>
<name>A0AAD7ZUZ7_DIPPU</name>
<dbReference type="Proteomes" id="UP001233999">
    <property type="component" value="Unassembled WGS sequence"/>
</dbReference>
<accession>A0AAD7ZUZ7</accession>
<feature type="non-terminal residue" evidence="1">
    <location>
        <position position="78"/>
    </location>
</feature>
<reference evidence="1" key="1">
    <citation type="journal article" date="2023" name="IScience">
        <title>Live-bearing cockroach genome reveals convergent evolutionary mechanisms linked to viviparity in insects and beyond.</title>
        <authorList>
            <person name="Fouks B."/>
            <person name="Harrison M.C."/>
            <person name="Mikhailova A.A."/>
            <person name="Marchal E."/>
            <person name="English S."/>
            <person name="Carruthers M."/>
            <person name="Jennings E.C."/>
            <person name="Chiamaka E.L."/>
            <person name="Frigard R.A."/>
            <person name="Pippel M."/>
            <person name="Attardo G.M."/>
            <person name="Benoit J.B."/>
            <person name="Bornberg-Bauer E."/>
            <person name="Tobe S.S."/>
        </authorList>
    </citation>
    <scope>NUCLEOTIDE SEQUENCE</scope>
    <source>
        <strain evidence="1">Stay&amp;Tobe</strain>
    </source>
</reference>